<evidence type="ECO:0000313" key="5">
    <source>
        <dbReference type="Proteomes" id="UP000077271"/>
    </source>
</evidence>
<evidence type="ECO:0000256" key="1">
    <source>
        <dbReference type="ARBA" id="ARBA00022612"/>
    </source>
</evidence>
<dbReference type="RefSeq" id="WP_063975483.1">
    <property type="nucleotide sequence ID" value="NZ_LQWZ01000036.1"/>
</dbReference>
<sequence length="300" mass="34457">MVDWNAIRKEYEAGGITLKELAEKYGVKDATVRSRKNREKWDETQRNGNATQRKNVATPKERDTQSKKRRTKKNEPSAESGEITDQRRLFCMHYVKSFNATMAAIKAGYAKKSAHVEGSRLLRNAKVAAYIRELKADLQEDLFISAKDVMDYYVKIAFADITDYVTFQRKDVHTGRMEAVMSKDGKRVVEMVPKIESYNEMFFKNSDEIDGTIVSEVKQGKDGVSVKLIDKKWALDKLDRYFDLFPDSFKRRIEEEKLKIAQLAAKEDDADDYEDDGFNEALDGKTNEVWGDGHDSSEVD</sequence>
<feature type="region of interest" description="Disordered" evidence="3">
    <location>
        <begin position="29"/>
        <end position="82"/>
    </location>
</feature>
<dbReference type="EMBL" id="LQWZ01000036">
    <property type="protein sequence ID" value="OAH53090.1"/>
    <property type="molecule type" value="Genomic_DNA"/>
</dbReference>
<evidence type="ECO:0000256" key="3">
    <source>
        <dbReference type="SAM" id="MobiDB-lite"/>
    </source>
</evidence>
<name>A0A177KI66_9BACI</name>
<feature type="region of interest" description="Disordered" evidence="3">
    <location>
        <begin position="267"/>
        <end position="300"/>
    </location>
</feature>
<dbReference type="Pfam" id="PF03592">
    <property type="entry name" value="Terminase_2"/>
    <property type="match status" value="1"/>
</dbReference>
<dbReference type="PANTHER" id="PTHR41328:SF3">
    <property type="entry name" value="PBSX PHAGE TERMINASE SMALL SUBUNIT"/>
    <property type="match status" value="1"/>
</dbReference>
<organism evidence="4 5">
    <name type="scientific">Domibacillus aminovorans</name>
    <dbReference type="NCBI Taxonomy" id="29332"/>
    <lineage>
        <taxon>Bacteria</taxon>
        <taxon>Bacillati</taxon>
        <taxon>Bacillota</taxon>
        <taxon>Bacilli</taxon>
        <taxon>Bacillales</taxon>
        <taxon>Bacillaceae</taxon>
        <taxon>Domibacillus</taxon>
    </lineage>
</organism>
<dbReference type="PANTHER" id="PTHR41328">
    <property type="entry name" value="TERMINASE SMALL SUBUNIT-RELATED"/>
    <property type="match status" value="1"/>
</dbReference>
<dbReference type="InterPro" id="IPR052404">
    <property type="entry name" value="SPP1-like_terminase"/>
</dbReference>
<dbReference type="Gene3D" id="1.10.10.1400">
    <property type="entry name" value="Terminase, small subunit, N-terminal DNA-binding domain, HTH motif"/>
    <property type="match status" value="1"/>
</dbReference>
<feature type="compositionally biased region" description="Acidic residues" evidence="3">
    <location>
        <begin position="268"/>
        <end position="278"/>
    </location>
</feature>
<feature type="compositionally biased region" description="Basic and acidic residues" evidence="3">
    <location>
        <begin position="282"/>
        <end position="300"/>
    </location>
</feature>
<proteinExistence type="predicted"/>
<comment type="caution">
    <text evidence="4">The sequence shown here is derived from an EMBL/GenBank/DDBJ whole genome shotgun (WGS) entry which is preliminary data.</text>
</comment>
<accession>A0A177KI66</accession>
<dbReference type="Proteomes" id="UP000077271">
    <property type="component" value="Unassembled WGS sequence"/>
</dbReference>
<feature type="compositionally biased region" description="Polar residues" evidence="3">
    <location>
        <begin position="46"/>
        <end position="55"/>
    </location>
</feature>
<evidence type="ECO:0008006" key="6">
    <source>
        <dbReference type="Google" id="ProtNLM"/>
    </source>
</evidence>
<keyword evidence="2" id="KW-0231">Viral genome packaging</keyword>
<gene>
    <name evidence="4" type="ORF">AWH48_12090</name>
</gene>
<dbReference type="AlphaFoldDB" id="A0A177KI66"/>
<evidence type="ECO:0000256" key="2">
    <source>
        <dbReference type="ARBA" id="ARBA00023219"/>
    </source>
</evidence>
<reference evidence="4 5" key="1">
    <citation type="submission" date="2016-01" db="EMBL/GenBank/DDBJ databases">
        <title>Investigation of taxonomic status of Bacillus aminovorans.</title>
        <authorList>
            <person name="Verma A."/>
            <person name="Pal Y."/>
            <person name="Krishnamurthi S."/>
        </authorList>
    </citation>
    <scope>NUCLEOTIDE SEQUENCE [LARGE SCALE GENOMIC DNA]</scope>
    <source>
        <strain evidence="4 5">DSM 4337</strain>
    </source>
</reference>
<keyword evidence="1" id="KW-1188">Viral release from host cell</keyword>
<dbReference type="InterPro" id="IPR038713">
    <property type="entry name" value="Terminase_Gp1_N_sf"/>
</dbReference>
<dbReference type="InterPro" id="IPR005335">
    <property type="entry name" value="Terminase_ssu"/>
</dbReference>
<protein>
    <recommendedName>
        <fullName evidence="6">Terminase</fullName>
    </recommendedName>
</protein>
<dbReference type="GO" id="GO:0051276">
    <property type="term" value="P:chromosome organization"/>
    <property type="evidence" value="ECO:0007669"/>
    <property type="project" value="InterPro"/>
</dbReference>
<evidence type="ECO:0000313" key="4">
    <source>
        <dbReference type="EMBL" id="OAH53090.1"/>
    </source>
</evidence>
<dbReference type="OrthoDB" id="7358785at2"/>